<gene>
    <name evidence="1" type="ORF">EH207_15955</name>
</gene>
<dbReference type="SUPFAM" id="SSF69635">
    <property type="entry name" value="Type III secretory system chaperone-like"/>
    <property type="match status" value="1"/>
</dbReference>
<keyword evidence="2" id="KW-1185">Reference proteome</keyword>
<dbReference type="AlphaFoldDB" id="A0A4P8QWC9"/>
<dbReference type="InterPro" id="IPR010261">
    <property type="entry name" value="Tir_chaperone"/>
</dbReference>
<name>A0A4P8QWC9_9GAMM</name>
<protein>
    <submittedName>
        <fullName evidence="1">Uncharacterized protein</fullName>
    </submittedName>
</protein>
<dbReference type="Pfam" id="PF05932">
    <property type="entry name" value="CesT"/>
    <property type="match status" value="1"/>
</dbReference>
<dbReference type="KEGG" id="brb:EH207_15955"/>
<reference evidence="1 2" key="1">
    <citation type="submission" date="2018-11" db="EMBL/GenBank/DDBJ databases">
        <title>Genome sequences of Brenneria nigrifluens and Brenneria rubrifaciens.</title>
        <authorList>
            <person name="Poret-Peterson A.T."/>
            <person name="McClean A.E."/>
            <person name="Kluepfel D.A."/>
        </authorList>
    </citation>
    <scope>NUCLEOTIDE SEQUENCE [LARGE SCALE GENOMIC DNA]</scope>
    <source>
        <strain evidence="1 2">6D370</strain>
    </source>
</reference>
<dbReference type="OrthoDB" id="9834205at2"/>
<dbReference type="EMBL" id="CP034035">
    <property type="protein sequence ID" value="QCR09870.1"/>
    <property type="molecule type" value="Genomic_DNA"/>
</dbReference>
<dbReference type="Gene3D" id="3.30.1460.10">
    <property type="match status" value="1"/>
</dbReference>
<dbReference type="RefSeq" id="WP_137714869.1">
    <property type="nucleotide sequence ID" value="NZ_CP034035.1"/>
</dbReference>
<proteinExistence type="predicted"/>
<organism evidence="1 2">
    <name type="scientific">Brenneria rubrifaciens</name>
    <dbReference type="NCBI Taxonomy" id="55213"/>
    <lineage>
        <taxon>Bacteria</taxon>
        <taxon>Pseudomonadati</taxon>
        <taxon>Pseudomonadota</taxon>
        <taxon>Gammaproteobacteria</taxon>
        <taxon>Enterobacterales</taxon>
        <taxon>Pectobacteriaceae</taxon>
        <taxon>Brenneria</taxon>
    </lineage>
</organism>
<accession>A0A4P8QWC9</accession>
<evidence type="ECO:0000313" key="1">
    <source>
        <dbReference type="EMBL" id="QCR09870.1"/>
    </source>
</evidence>
<dbReference type="Proteomes" id="UP000299580">
    <property type="component" value="Chromosome"/>
</dbReference>
<evidence type="ECO:0000313" key="2">
    <source>
        <dbReference type="Proteomes" id="UP000299580"/>
    </source>
</evidence>
<dbReference type="GO" id="GO:0030254">
    <property type="term" value="P:protein secretion by the type III secretion system"/>
    <property type="evidence" value="ECO:0007669"/>
    <property type="project" value="InterPro"/>
</dbReference>
<sequence>MSAGRMFNVLIAQLLDQYKIDNDYSHSDEDNIYAFELGNGIKINILSDKNNYLHMVGFLDLDIQRLDNTKLAELLDINRFSLQHPIYVVGLHREKKQLSLHTRQPLSGLDSSDVFSLFEILVDKATVLQRWLNNNVGLNWENNYT</sequence>